<protein>
    <recommendedName>
        <fullName evidence="4">WSC domain-containing protein</fullName>
    </recommendedName>
</protein>
<dbReference type="AlphaFoldDB" id="A0A409VUS3"/>
<sequence>MAHRFLALFAISATVAPLLTANAQQRLSANTIHSLLPQMDYAETRSRLSRCLSNFFLDQISPTLTSDGWIERTLDLIISHHTMQVAVICTTHSLALQAHLAVVTSQDSISLAQEIREKAVDLTLSPLPSSIYFSMKDLKFGAPILYGPEDLGGFLTSIIVFFSEDDDISPVSDSFSARALPHSAGSFPGASPAGNLTVQASLSACGTQGFSIFRMNSNTRYQCFMIAGVEFGAECFCGNELASTSHPIINCSLIPVPNFSGEASGGALMPCTGDAETTSVEDLTSFPYSRTGLVPIIPFNESLDNYCDSNCIGHT</sequence>
<keyword evidence="1" id="KW-0732">Signal</keyword>
<dbReference type="EMBL" id="NHYE01005556">
    <property type="protein sequence ID" value="PPQ69997.1"/>
    <property type="molecule type" value="Genomic_DNA"/>
</dbReference>
<reference evidence="2 3" key="1">
    <citation type="journal article" date="2018" name="Evol. Lett.">
        <title>Horizontal gene cluster transfer increased hallucinogenic mushroom diversity.</title>
        <authorList>
            <person name="Reynolds H.T."/>
            <person name="Vijayakumar V."/>
            <person name="Gluck-Thaler E."/>
            <person name="Korotkin H.B."/>
            <person name="Matheny P.B."/>
            <person name="Slot J.C."/>
        </authorList>
    </citation>
    <scope>NUCLEOTIDE SEQUENCE [LARGE SCALE GENOMIC DNA]</scope>
    <source>
        <strain evidence="2 3">SRW20</strain>
    </source>
</reference>
<dbReference type="Proteomes" id="UP000284706">
    <property type="component" value="Unassembled WGS sequence"/>
</dbReference>
<organism evidence="2 3">
    <name type="scientific">Gymnopilus dilepis</name>
    <dbReference type="NCBI Taxonomy" id="231916"/>
    <lineage>
        <taxon>Eukaryota</taxon>
        <taxon>Fungi</taxon>
        <taxon>Dikarya</taxon>
        <taxon>Basidiomycota</taxon>
        <taxon>Agaricomycotina</taxon>
        <taxon>Agaricomycetes</taxon>
        <taxon>Agaricomycetidae</taxon>
        <taxon>Agaricales</taxon>
        <taxon>Agaricineae</taxon>
        <taxon>Hymenogastraceae</taxon>
        <taxon>Gymnopilus</taxon>
    </lineage>
</organism>
<dbReference type="InParanoid" id="A0A409VUS3"/>
<accession>A0A409VUS3</accession>
<name>A0A409VUS3_9AGAR</name>
<evidence type="ECO:0008006" key="4">
    <source>
        <dbReference type="Google" id="ProtNLM"/>
    </source>
</evidence>
<feature type="signal peptide" evidence="1">
    <location>
        <begin position="1"/>
        <end position="21"/>
    </location>
</feature>
<gene>
    <name evidence="2" type="ORF">CVT26_013285</name>
</gene>
<keyword evidence="3" id="KW-1185">Reference proteome</keyword>
<dbReference type="OrthoDB" id="5985073at2759"/>
<evidence type="ECO:0000313" key="3">
    <source>
        <dbReference type="Proteomes" id="UP000284706"/>
    </source>
</evidence>
<evidence type="ECO:0000256" key="1">
    <source>
        <dbReference type="SAM" id="SignalP"/>
    </source>
</evidence>
<evidence type="ECO:0000313" key="2">
    <source>
        <dbReference type="EMBL" id="PPQ69997.1"/>
    </source>
</evidence>
<comment type="caution">
    <text evidence="2">The sequence shown here is derived from an EMBL/GenBank/DDBJ whole genome shotgun (WGS) entry which is preliminary data.</text>
</comment>
<proteinExistence type="predicted"/>
<dbReference type="STRING" id="231916.A0A409VUS3"/>
<feature type="chain" id="PRO_5019199127" description="WSC domain-containing protein" evidence="1">
    <location>
        <begin position="22"/>
        <end position="315"/>
    </location>
</feature>